<dbReference type="GO" id="GO:0004674">
    <property type="term" value="F:protein serine/threonine kinase activity"/>
    <property type="evidence" value="ECO:0007669"/>
    <property type="project" value="UniProtKB-KW"/>
</dbReference>
<evidence type="ECO:0000256" key="3">
    <source>
        <dbReference type="ARBA" id="ARBA00022679"/>
    </source>
</evidence>
<dbReference type="GO" id="GO:0005737">
    <property type="term" value="C:cytoplasm"/>
    <property type="evidence" value="ECO:0007669"/>
    <property type="project" value="TreeGrafter"/>
</dbReference>
<dbReference type="CDD" id="cd23823">
    <property type="entry name" value="RWD_GCN2"/>
    <property type="match status" value="1"/>
</dbReference>
<keyword evidence="5" id="KW-0418">Kinase</keyword>
<evidence type="ECO:0000259" key="13">
    <source>
        <dbReference type="PROSITE" id="PS50908"/>
    </source>
</evidence>
<keyword evidence="2" id="KW-0723">Serine/threonine-protein kinase</keyword>
<gene>
    <name evidence="14" type="ORF">BOX15_Mlig032046g1</name>
</gene>
<dbReference type="InterPro" id="IPR050339">
    <property type="entry name" value="CC_SR_Kinase"/>
</dbReference>
<comment type="caution">
    <text evidence="14">The sequence shown here is derived from an EMBL/GenBank/DDBJ whole genome shotgun (WGS) entry which is preliminary data.</text>
</comment>
<dbReference type="GO" id="GO:0009893">
    <property type="term" value="P:positive regulation of metabolic process"/>
    <property type="evidence" value="ECO:0007669"/>
    <property type="project" value="UniProtKB-ARBA"/>
</dbReference>
<dbReference type="PROSITE" id="PS50011">
    <property type="entry name" value="PROTEIN_KINASE_DOM"/>
    <property type="match status" value="2"/>
</dbReference>
<evidence type="ECO:0000256" key="10">
    <source>
        <dbReference type="PROSITE-ProRule" id="PRU10141"/>
    </source>
</evidence>
<evidence type="ECO:0000256" key="7">
    <source>
        <dbReference type="ARBA" id="ARBA00037982"/>
    </source>
</evidence>
<proteinExistence type="inferred from homology"/>
<evidence type="ECO:0000259" key="12">
    <source>
        <dbReference type="PROSITE" id="PS50011"/>
    </source>
</evidence>
<dbReference type="InterPro" id="IPR011009">
    <property type="entry name" value="Kinase-like_dom_sf"/>
</dbReference>
<dbReference type="InterPro" id="IPR016135">
    <property type="entry name" value="UBQ-conjugating_enzyme/RWD"/>
</dbReference>
<dbReference type="GO" id="GO:0005634">
    <property type="term" value="C:nucleus"/>
    <property type="evidence" value="ECO:0007669"/>
    <property type="project" value="TreeGrafter"/>
</dbReference>
<dbReference type="InterPro" id="IPR045864">
    <property type="entry name" value="aa-tRNA-synth_II/BPL/LPL"/>
</dbReference>
<dbReference type="SMART" id="SM00220">
    <property type="entry name" value="S_TKc"/>
    <property type="match status" value="2"/>
</dbReference>
<dbReference type="Pfam" id="PF00069">
    <property type="entry name" value="Pkinase"/>
    <property type="match status" value="3"/>
</dbReference>
<dbReference type="PROSITE" id="PS00107">
    <property type="entry name" value="PROTEIN_KINASE_ATP"/>
    <property type="match status" value="1"/>
</dbReference>
<evidence type="ECO:0000256" key="1">
    <source>
        <dbReference type="ARBA" id="ARBA00012513"/>
    </source>
</evidence>
<evidence type="ECO:0000256" key="4">
    <source>
        <dbReference type="ARBA" id="ARBA00022741"/>
    </source>
</evidence>
<dbReference type="PANTHER" id="PTHR11042">
    <property type="entry name" value="EUKARYOTIC TRANSLATION INITIATION FACTOR 2-ALPHA KINASE EIF2-ALPHA KINASE -RELATED"/>
    <property type="match status" value="1"/>
</dbReference>
<keyword evidence="3" id="KW-0808">Transferase</keyword>
<dbReference type="SUPFAM" id="SSF55681">
    <property type="entry name" value="Class II aaRS and biotin synthetases"/>
    <property type="match status" value="1"/>
</dbReference>
<dbReference type="PROSITE" id="PS50908">
    <property type="entry name" value="RWD"/>
    <property type="match status" value="1"/>
</dbReference>
<feature type="compositionally biased region" description="Acidic residues" evidence="11">
    <location>
        <begin position="766"/>
        <end position="779"/>
    </location>
</feature>
<dbReference type="Proteomes" id="UP000215902">
    <property type="component" value="Unassembled WGS sequence"/>
</dbReference>
<evidence type="ECO:0000256" key="5">
    <source>
        <dbReference type="ARBA" id="ARBA00022777"/>
    </source>
</evidence>
<dbReference type="Gene3D" id="3.30.200.20">
    <property type="entry name" value="Phosphorylase Kinase, domain 1"/>
    <property type="match status" value="1"/>
</dbReference>
<dbReference type="PROSITE" id="PS00108">
    <property type="entry name" value="PROTEIN_KINASE_ST"/>
    <property type="match status" value="1"/>
</dbReference>
<keyword evidence="6 10" id="KW-0067">ATP-binding</keyword>
<dbReference type="Gene3D" id="1.10.510.10">
    <property type="entry name" value="Transferase(Phosphotransferase) domain 1"/>
    <property type="match status" value="2"/>
</dbReference>
<dbReference type="GO" id="GO:0051246">
    <property type="term" value="P:regulation of protein metabolic process"/>
    <property type="evidence" value="ECO:0007669"/>
    <property type="project" value="UniProtKB-ARBA"/>
</dbReference>
<evidence type="ECO:0000313" key="14">
    <source>
        <dbReference type="EMBL" id="PAA81595.1"/>
    </source>
</evidence>
<dbReference type="PANTHER" id="PTHR11042:SF136">
    <property type="entry name" value="EIF-2-ALPHA KINASE GCN2"/>
    <property type="match status" value="1"/>
</dbReference>
<dbReference type="FunFam" id="3.10.110.10:FF:000050">
    <property type="entry name" value="eIF-2-alpha kinase GCN2"/>
    <property type="match status" value="1"/>
</dbReference>
<comment type="similarity">
    <text evidence="7">Belongs to the protein kinase superfamily. Ser/Thr protein kinase family. GCN2 subfamily.</text>
</comment>
<name>A0A267G6C8_9PLAT</name>
<dbReference type="GO" id="GO:0010468">
    <property type="term" value="P:regulation of gene expression"/>
    <property type="evidence" value="ECO:0007669"/>
    <property type="project" value="UniProtKB-ARBA"/>
</dbReference>
<dbReference type="SMART" id="SM00591">
    <property type="entry name" value="RWD"/>
    <property type="match status" value="1"/>
</dbReference>
<dbReference type="InterPro" id="IPR000719">
    <property type="entry name" value="Prot_kinase_dom"/>
</dbReference>
<evidence type="ECO:0000256" key="9">
    <source>
        <dbReference type="ARBA" id="ARBA00048679"/>
    </source>
</evidence>
<feature type="region of interest" description="Disordered" evidence="11">
    <location>
        <begin position="716"/>
        <end position="799"/>
    </location>
</feature>
<feature type="domain" description="Protein kinase" evidence="12">
    <location>
        <begin position="262"/>
        <end position="500"/>
    </location>
</feature>
<evidence type="ECO:0000256" key="2">
    <source>
        <dbReference type="ARBA" id="ARBA00022527"/>
    </source>
</evidence>
<feature type="region of interest" description="Disordered" evidence="11">
    <location>
        <begin position="1647"/>
        <end position="1674"/>
    </location>
</feature>
<feature type="compositionally biased region" description="Polar residues" evidence="11">
    <location>
        <begin position="642"/>
        <end position="677"/>
    </location>
</feature>
<dbReference type="EC" id="2.7.11.1" evidence="1"/>
<dbReference type="STRING" id="282301.A0A267G6C8"/>
<dbReference type="GO" id="GO:0033554">
    <property type="term" value="P:cellular response to stress"/>
    <property type="evidence" value="ECO:0007669"/>
    <property type="project" value="UniProtKB-ARBA"/>
</dbReference>
<keyword evidence="4 10" id="KW-0547">Nucleotide-binding</keyword>
<dbReference type="OrthoDB" id="6778822at2759"/>
<keyword evidence="15" id="KW-1185">Reference proteome</keyword>
<dbReference type="SUPFAM" id="SSF56112">
    <property type="entry name" value="Protein kinase-like (PK-like)"/>
    <property type="match status" value="2"/>
</dbReference>
<dbReference type="CDD" id="cd00180">
    <property type="entry name" value="PKc"/>
    <property type="match status" value="1"/>
</dbReference>
<feature type="domain" description="RWD" evidence="13">
    <location>
        <begin position="19"/>
        <end position="138"/>
    </location>
</feature>
<dbReference type="InterPro" id="IPR006575">
    <property type="entry name" value="RWD_dom"/>
</dbReference>
<evidence type="ECO:0000256" key="6">
    <source>
        <dbReference type="ARBA" id="ARBA00022840"/>
    </source>
</evidence>
<dbReference type="EMBL" id="NIVC01000522">
    <property type="protein sequence ID" value="PAA81595.1"/>
    <property type="molecule type" value="Genomic_DNA"/>
</dbReference>
<feature type="region of interest" description="Disordered" evidence="11">
    <location>
        <begin position="1249"/>
        <end position="1278"/>
    </location>
</feature>
<accession>A0A267G6C8</accession>
<dbReference type="Gene3D" id="3.30.930.10">
    <property type="entry name" value="Bira Bifunctional Protein, Domain 2"/>
    <property type="match status" value="1"/>
</dbReference>
<feature type="region of interest" description="Disordered" evidence="11">
    <location>
        <begin position="642"/>
        <end position="694"/>
    </location>
</feature>
<feature type="compositionally biased region" description="Acidic residues" evidence="11">
    <location>
        <begin position="787"/>
        <end position="797"/>
    </location>
</feature>
<feature type="region of interest" description="Disordered" evidence="11">
    <location>
        <begin position="172"/>
        <end position="230"/>
    </location>
</feature>
<dbReference type="Pfam" id="PF05773">
    <property type="entry name" value="RWD"/>
    <property type="match status" value="1"/>
</dbReference>
<reference evidence="14 15" key="1">
    <citation type="submission" date="2017-06" db="EMBL/GenBank/DDBJ databases">
        <title>A platform for efficient transgenesis in Macrostomum lignano, a flatworm model organism for stem cell research.</title>
        <authorList>
            <person name="Berezikov E."/>
        </authorList>
    </citation>
    <scope>NUCLEOTIDE SEQUENCE [LARGE SCALE GENOMIC DNA]</scope>
    <source>
        <strain evidence="14">DV1</strain>
        <tissue evidence="14">Whole organism</tissue>
    </source>
</reference>
<evidence type="ECO:0000256" key="8">
    <source>
        <dbReference type="ARBA" id="ARBA00047899"/>
    </source>
</evidence>
<dbReference type="InterPro" id="IPR008271">
    <property type="entry name" value="Ser/Thr_kinase_AS"/>
</dbReference>
<feature type="domain" description="Protein kinase" evidence="12">
    <location>
        <begin position="568"/>
        <end position="1061"/>
    </location>
</feature>
<dbReference type="SUPFAM" id="SSF54495">
    <property type="entry name" value="UBC-like"/>
    <property type="match status" value="1"/>
</dbReference>
<dbReference type="GO" id="GO:0005524">
    <property type="term" value="F:ATP binding"/>
    <property type="evidence" value="ECO:0007669"/>
    <property type="project" value="UniProtKB-UniRule"/>
</dbReference>
<organism evidence="14 15">
    <name type="scientific">Macrostomum lignano</name>
    <dbReference type="NCBI Taxonomy" id="282301"/>
    <lineage>
        <taxon>Eukaryota</taxon>
        <taxon>Metazoa</taxon>
        <taxon>Spiralia</taxon>
        <taxon>Lophotrochozoa</taxon>
        <taxon>Platyhelminthes</taxon>
        <taxon>Rhabditophora</taxon>
        <taxon>Macrostomorpha</taxon>
        <taxon>Macrostomida</taxon>
        <taxon>Macrostomidae</taxon>
        <taxon>Macrostomum</taxon>
    </lineage>
</organism>
<comment type="catalytic activity">
    <reaction evidence="9">
        <text>L-seryl-[protein] + ATP = O-phospho-L-seryl-[protein] + ADP + H(+)</text>
        <dbReference type="Rhea" id="RHEA:17989"/>
        <dbReference type="Rhea" id="RHEA-COMP:9863"/>
        <dbReference type="Rhea" id="RHEA-COMP:11604"/>
        <dbReference type="ChEBI" id="CHEBI:15378"/>
        <dbReference type="ChEBI" id="CHEBI:29999"/>
        <dbReference type="ChEBI" id="CHEBI:30616"/>
        <dbReference type="ChEBI" id="CHEBI:83421"/>
        <dbReference type="ChEBI" id="CHEBI:456216"/>
        <dbReference type="EC" id="2.7.11.1"/>
    </reaction>
</comment>
<sequence length="1867" mass="201304">MSSAAICQPQTDAQREVEDEVEVLKSIYPGEVRDLRTKEAWTHWRPPKLALRLRPLHQSRPMAGDSAAQQGVEISLTVRCSARYPREPPELELTDCVGMDEAQVKQLQRKLDDEAKSLAGEVMIYQLAQMVESYLYEQSQPPGPSPAEIAAAQLAAQRAADADRESRAIEAEIRKRRSANPIARQRSESEARGGGGGTPVGSPDEAKRAASTLTKAATNRRRKSIGGGGAEGSVCPRLSSLLGSCISFPASAGGGGFSGGEFRLLRCLGPAAQLPSNSNTLVCLALGAADSALYTVTEYRRSPSQTVKTETKSLETELLSLTRLSHPNVVRVASVLIAPDQVLLLQEHVLGQSLHVPVSNGVPQQFGQLRIYLSHIVAALEYLHSKDILHRSLRPSSLFVTGDGQVKLADYLADWKLKDLFGLPQAARPLVIGRGNKRTDVYALGVLVLELHLGRYLEKGVDVSLPPDLPPLLRNFIDCCLDRLEQQRWTAQQLRQHPLLSTKPLQPVVGDVAAVATLDAAAAVADANAAAAAAAAVAAASAAPPELAASAASAARAATLGGRLRNDFEIVSFLGKGGYGDVVKARNRLDGRLYAVKRVRLKNQRSDVIKKILREVRLLSRLNHEHVVRYYYSWLEDEMVEDSSTTSASNPTVTETSNRLEAVNASDSPSFVSPTKQQRTRMRKQEQQKQNNSGSLEDLVGAMTAQPANSFVFEASGLGSTFGDESSDSGSSEDSSEEEDEQQLSSIGGGFFGHHSANVYGMSVHDDEDEDDEDNEDADDSHRQLQDDGDNGEEGDDCGVVFQRSAGQTAGSSAAVDKADKVSAAGATGEAEASQHRLTSLYIQMEFCERSTLRLAIDNGLPRDERRAWRFFKELLEGLEHIHRCDIIHRDLKPSNVFIDSTDHIKIGDFGLATTTTVDAGSEDAATAAAAAALSADAGGGGSMTGQIGTFFYLAPELLLANKVSAYSAKVDMYSLGVIFFEMTRPDIGTEMERRLLLTDLRLPEVRLPDDYGAAAGADQPGSSGDRLRKVNILRALLCHDPDSRPSARQMLESSQLPAYIFETTQFENLVKSAVAMPESRNYKFLLNCLFSRKVTLPEDHAFDVDMCRPTPVELLSARRWTRDAFERVFARHGAVCQQTPLVMPRLDAFEDLLRPLTVYYLGKDGDVLGLPCDLRVPYARFAARAGVQSARRYAIDRVVRERTMDTHPREMTDCAFDIVCHANAAQDAEAELLHLVHEVVDEFALDNQQPQQLRQQQHRRRQQRQQERQQHQPQLQQLRPALIVNHAALLKGTLLYCGVPEARQAEVCERLQLPPASAGAASVAGSVVAELAERLSGLELDGQSVHRLAGLLAEETDAATLLQGGYYRRVFSGANRDAAALIKRGLSAIDQTRLLYEKFGFARPLAIRARPLFVGGVGGYAVYSSGICFQLMAMTPTGQTGANWRLDVLASGGRYDDLLRRFARPAAAAASAPPPGSGAVGVSFAFDRLAQIIRRRPSPPPRPSAGWSSPLDRPAVLVAPLGPLGMRESACRLLHRLWLRNLQALATPASEELLDGTDELRRLFREHRAACVVLAPEPADGATAGSATGGSSAALSASDRLSVSRAFRIRYLKHLPAAGNNWSISEQSVRSLDDVVRHLCDGVAGRPASGGVETHSSLSLKAGSSEPGGGAAAMATGVSAASAASGSTSVTAGILGDDPGATDAAAGGLLADPAGQQISNEDFEASISVTLLLGDRYQHHQRRKAESQARARLAAIAAASAAAAASGGLQLRAVVTELGDSSHRQLVACLRPAGTEDDWQAGWKEALGEHRREATGQRKLLDRLRRWLTDFRAKRRQSVALVFLVGIGDDSGGGSGLCPPLVFLPT</sequence>
<dbReference type="InterPro" id="IPR017441">
    <property type="entry name" value="Protein_kinase_ATP_BS"/>
</dbReference>
<dbReference type="Gene3D" id="3.10.110.10">
    <property type="entry name" value="Ubiquitin Conjugating Enzyme"/>
    <property type="match status" value="1"/>
</dbReference>
<comment type="catalytic activity">
    <reaction evidence="8">
        <text>L-threonyl-[protein] + ATP = O-phospho-L-threonyl-[protein] + ADP + H(+)</text>
        <dbReference type="Rhea" id="RHEA:46608"/>
        <dbReference type="Rhea" id="RHEA-COMP:11060"/>
        <dbReference type="Rhea" id="RHEA-COMP:11605"/>
        <dbReference type="ChEBI" id="CHEBI:15378"/>
        <dbReference type="ChEBI" id="CHEBI:30013"/>
        <dbReference type="ChEBI" id="CHEBI:30616"/>
        <dbReference type="ChEBI" id="CHEBI:61977"/>
        <dbReference type="ChEBI" id="CHEBI:456216"/>
        <dbReference type="EC" id="2.7.11.1"/>
    </reaction>
</comment>
<evidence type="ECO:0000256" key="11">
    <source>
        <dbReference type="SAM" id="MobiDB-lite"/>
    </source>
</evidence>
<protein>
    <recommendedName>
        <fullName evidence="1">non-specific serine/threonine protein kinase</fullName>
        <ecNumber evidence="1">2.7.11.1</ecNumber>
    </recommendedName>
</protein>
<feature type="binding site" evidence="10">
    <location>
        <position position="597"/>
    </location>
    <ligand>
        <name>ATP</name>
        <dbReference type="ChEBI" id="CHEBI:30616"/>
    </ligand>
</feature>
<evidence type="ECO:0000313" key="15">
    <source>
        <dbReference type="Proteomes" id="UP000215902"/>
    </source>
</evidence>